<gene>
    <name evidence="1" type="ORF">GCM10022393_02020</name>
</gene>
<protein>
    <recommendedName>
        <fullName evidence="3">Large polyvalent protein associated domain-containing protein</fullName>
    </recommendedName>
</protein>
<evidence type="ECO:0000313" key="1">
    <source>
        <dbReference type="EMBL" id="GAA4107070.1"/>
    </source>
</evidence>
<accession>A0ABP7X8U5</accession>
<proteinExistence type="predicted"/>
<dbReference type="EMBL" id="BAABCW010000001">
    <property type="protein sequence ID" value="GAA4107070.1"/>
    <property type="molecule type" value="Genomic_DNA"/>
</dbReference>
<reference evidence="2" key="1">
    <citation type="journal article" date="2019" name="Int. J. Syst. Evol. Microbiol.">
        <title>The Global Catalogue of Microorganisms (GCM) 10K type strain sequencing project: providing services to taxonomists for standard genome sequencing and annotation.</title>
        <authorList>
            <consortium name="The Broad Institute Genomics Platform"/>
            <consortium name="The Broad Institute Genome Sequencing Center for Infectious Disease"/>
            <person name="Wu L."/>
            <person name="Ma J."/>
        </authorList>
    </citation>
    <scope>NUCLEOTIDE SEQUENCE [LARGE SCALE GENOMIC DNA]</scope>
    <source>
        <strain evidence="2">JCM 17106</strain>
    </source>
</reference>
<keyword evidence="2" id="KW-1185">Reference proteome</keyword>
<name>A0ABP7X8U5_9FLAO</name>
<organism evidence="1 2">
    <name type="scientific">Aquimarina addita</name>
    <dbReference type="NCBI Taxonomy" id="870485"/>
    <lineage>
        <taxon>Bacteria</taxon>
        <taxon>Pseudomonadati</taxon>
        <taxon>Bacteroidota</taxon>
        <taxon>Flavobacteriia</taxon>
        <taxon>Flavobacteriales</taxon>
        <taxon>Flavobacteriaceae</taxon>
        <taxon>Aquimarina</taxon>
    </lineage>
</organism>
<evidence type="ECO:0000313" key="2">
    <source>
        <dbReference type="Proteomes" id="UP001500459"/>
    </source>
</evidence>
<comment type="caution">
    <text evidence="1">The sequence shown here is derived from an EMBL/GenBank/DDBJ whole genome shotgun (WGS) entry which is preliminary data.</text>
</comment>
<evidence type="ECO:0008006" key="3">
    <source>
        <dbReference type="Google" id="ProtNLM"/>
    </source>
</evidence>
<sequence length="320" mass="37345">MIMRTATIDEKAQAFEESRLSLEATNAKSIYGCMITFDEKGSQETNIKYKLSIEHIAERENSYNAYKINRAEDVWINHKTPESSYDQFSFLSSQFIYPLEVETTATGNLNKITNYKEIKERWKAHEILLQKKYQGDFVSDYIKSMSFSLVNEDVFFSKIKNDWFIYLYFSPLYISYSDDLYKFTRRSYPIIPGTLPVKYELKQSIEQIKQHLRVQVKGSIDDDRCTLDLVQGLNAPYHSILNPSEKKAKGTCAIEYFINQVTGVLEGYHGTFEQKIEGIKKVSISMYRTNDEIPVDLVDEVVEEPTPVPKKKRFFSNWFN</sequence>
<dbReference type="Proteomes" id="UP001500459">
    <property type="component" value="Unassembled WGS sequence"/>
</dbReference>